<evidence type="ECO:0000313" key="2">
    <source>
        <dbReference type="Proteomes" id="UP000549971"/>
    </source>
</evidence>
<organism evidence="1 2">
    <name type="scientific">Kribbella italica</name>
    <dbReference type="NCBI Taxonomy" id="1540520"/>
    <lineage>
        <taxon>Bacteria</taxon>
        <taxon>Bacillati</taxon>
        <taxon>Actinomycetota</taxon>
        <taxon>Actinomycetes</taxon>
        <taxon>Propionibacteriales</taxon>
        <taxon>Kribbellaceae</taxon>
        <taxon>Kribbella</taxon>
    </lineage>
</organism>
<sequence length="187" mass="20156">MDAAVAALLGVGITALAGAGNTLVSHSLQGRRDARQADQNSAELRQARRRELYARFLGSVEDLRMSFMDLSAALATDEQLDAFRRARAAQADFHRLFYEILLVTEQEGTQAAAAEVQKAFNGVLQGFQELAKSEYDPTVTRPDDVLRDLDRAGKALGLFVVVARQEILHPAGGKGGSARNAEASLGE</sequence>
<reference evidence="1 2" key="1">
    <citation type="submission" date="2020-08" db="EMBL/GenBank/DDBJ databases">
        <title>Sequencing the genomes of 1000 actinobacteria strains.</title>
        <authorList>
            <person name="Klenk H.-P."/>
        </authorList>
    </citation>
    <scope>NUCLEOTIDE SEQUENCE [LARGE SCALE GENOMIC DNA]</scope>
    <source>
        <strain evidence="1 2">DSM 28967</strain>
    </source>
</reference>
<comment type="caution">
    <text evidence="1">The sequence shown here is derived from an EMBL/GenBank/DDBJ whole genome shotgun (WGS) entry which is preliminary data.</text>
</comment>
<keyword evidence="2" id="KW-1185">Reference proteome</keyword>
<gene>
    <name evidence="1" type="ORF">HDA39_006275</name>
</gene>
<evidence type="ECO:0000313" key="1">
    <source>
        <dbReference type="EMBL" id="MBB5839541.1"/>
    </source>
</evidence>
<dbReference type="Proteomes" id="UP000549971">
    <property type="component" value="Unassembled WGS sequence"/>
</dbReference>
<dbReference type="EMBL" id="JACHMY010000001">
    <property type="protein sequence ID" value="MBB5839541.1"/>
    <property type="molecule type" value="Genomic_DNA"/>
</dbReference>
<accession>A0A7W9JCC5</accession>
<protein>
    <submittedName>
        <fullName evidence="1">Uncharacterized protein</fullName>
    </submittedName>
</protein>
<name>A0A7W9JCC5_9ACTN</name>
<dbReference type="AlphaFoldDB" id="A0A7W9JCC5"/>
<dbReference type="RefSeq" id="WP_184801290.1">
    <property type="nucleotide sequence ID" value="NZ_JACHMY010000001.1"/>
</dbReference>
<proteinExistence type="predicted"/>